<organism evidence="2 3">
    <name type="scientific">Muricaecibacterium torontonense</name>
    <dbReference type="NCBI Taxonomy" id="3032871"/>
    <lineage>
        <taxon>Bacteria</taxon>
        <taxon>Bacillati</taxon>
        <taxon>Actinomycetota</taxon>
        <taxon>Coriobacteriia</taxon>
        <taxon>Coriobacteriales</taxon>
        <taxon>Atopobiaceae</taxon>
        <taxon>Muricaecibacterium</taxon>
    </lineage>
</organism>
<dbReference type="RefSeq" id="WP_136012647.1">
    <property type="nucleotide sequence ID" value="NZ_SRYE01000003.1"/>
</dbReference>
<evidence type="ECO:0000313" key="3">
    <source>
        <dbReference type="Proteomes" id="UP000310263"/>
    </source>
</evidence>
<keyword evidence="2" id="KW-0547">Nucleotide-binding</keyword>
<dbReference type="GO" id="GO:0005524">
    <property type="term" value="F:ATP binding"/>
    <property type="evidence" value="ECO:0007669"/>
    <property type="project" value="UniProtKB-KW"/>
</dbReference>
<reference evidence="2 3" key="1">
    <citation type="submission" date="2019-04" db="EMBL/GenBank/DDBJ databases">
        <title>Microbes associate with the intestines of laboratory mice.</title>
        <authorList>
            <person name="Navarre W."/>
            <person name="Wong E."/>
            <person name="Huang K."/>
            <person name="Tropini C."/>
            <person name="Ng K."/>
            <person name="Yu B."/>
        </authorList>
    </citation>
    <scope>NUCLEOTIDE SEQUENCE [LARGE SCALE GENOMIC DNA]</scope>
    <source>
        <strain evidence="2 3">NM07_P-09</strain>
    </source>
</reference>
<dbReference type="EMBL" id="SRYE01000003">
    <property type="protein sequence ID" value="TGY62176.1"/>
    <property type="molecule type" value="Genomic_DNA"/>
</dbReference>
<proteinExistence type="predicted"/>
<dbReference type="Proteomes" id="UP000310263">
    <property type="component" value="Unassembled WGS sequence"/>
</dbReference>
<sequence>MGDLSDFIADVTGESVARVEENFGAGYVRLVVDEAERRQARHDIRCVEDVVVELLRNARDAGATQIYLATTKQDDERHLTMIDDGSGVPLSMQERIFEARVTSKLDSIHEDRWGVHGRGMALFSIRQNARIARVRASGERMGTSIEVITGPELPERADQSTWPTLSTTEDDETTVARGPHNIPRTCCEFAFEERHSVTVFLGSPAEIVATIRSRMASAMDDVSLLFLDSIDSLPLLERLYAAVDAKELVEVASSLGLELSERTAHRILSGAIRPVRSVMARLTHGTDKGQTSSPVDLSKDHRGLKLDEGDSKEFSRRMERAFSFISDRYYVALEDEPTVRCGKDKITVTFRIAKEDEG</sequence>
<gene>
    <name evidence="2" type="ORF">E5334_05790</name>
</gene>
<evidence type="ECO:0000256" key="1">
    <source>
        <dbReference type="SAM" id="MobiDB-lite"/>
    </source>
</evidence>
<dbReference type="CDD" id="cd00075">
    <property type="entry name" value="HATPase"/>
    <property type="match status" value="1"/>
</dbReference>
<dbReference type="SUPFAM" id="SSF55874">
    <property type="entry name" value="ATPase domain of HSP90 chaperone/DNA topoisomerase II/histidine kinase"/>
    <property type="match status" value="1"/>
</dbReference>
<dbReference type="AlphaFoldDB" id="A0A4S2F010"/>
<name>A0A4S2F010_9ACTN</name>
<accession>A0A4S2F010</accession>
<dbReference type="InterPro" id="IPR036890">
    <property type="entry name" value="HATPase_C_sf"/>
</dbReference>
<dbReference type="Pfam" id="PF13589">
    <property type="entry name" value="HATPase_c_3"/>
    <property type="match status" value="1"/>
</dbReference>
<keyword evidence="2" id="KW-0067">ATP-binding</keyword>
<feature type="region of interest" description="Disordered" evidence="1">
    <location>
        <begin position="156"/>
        <end position="179"/>
    </location>
</feature>
<dbReference type="Gene3D" id="3.30.565.10">
    <property type="entry name" value="Histidine kinase-like ATPase, C-terminal domain"/>
    <property type="match status" value="1"/>
</dbReference>
<keyword evidence="3" id="KW-1185">Reference proteome</keyword>
<dbReference type="OrthoDB" id="5242013at2"/>
<evidence type="ECO:0000313" key="2">
    <source>
        <dbReference type="EMBL" id="TGY62176.1"/>
    </source>
</evidence>
<protein>
    <submittedName>
        <fullName evidence="2">ATP-binding protein</fullName>
    </submittedName>
</protein>
<feature type="region of interest" description="Disordered" evidence="1">
    <location>
        <begin position="283"/>
        <end position="304"/>
    </location>
</feature>
<comment type="caution">
    <text evidence="2">The sequence shown here is derived from an EMBL/GenBank/DDBJ whole genome shotgun (WGS) entry which is preliminary data.</text>
</comment>